<dbReference type="Pfam" id="PF01417">
    <property type="entry name" value="ENTH"/>
    <property type="match status" value="1"/>
</dbReference>
<dbReference type="GO" id="GO:0006897">
    <property type="term" value="P:endocytosis"/>
    <property type="evidence" value="ECO:0007669"/>
    <property type="project" value="TreeGrafter"/>
</dbReference>
<dbReference type="GO" id="GO:0030276">
    <property type="term" value="F:clathrin binding"/>
    <property type="evidence" value="ECO:0007669"/>
    <property type="project" value="TreeGrafter"/>
</dbReference>
<dbReference type="STRING" id="1555241.A0A4V1IUG6"/>
<dbReference type="GO" id="GO:0005768">
    <property type="term" value="C:endosome"/>
    <property type="evidence" value="ECO:0007669"/>
    <property type="project" value="TreeGrafter"/>
</dbReference>
<evidence type="ECO:0000259" key="1">
    <source>
        <dbReference type="PROSITE" id="PS50942"/>
    </source>
</evidence>
<organism evidence="2 3">
    <name type="scientific">Caulochytrium protostelioides</name>
    <dbReference type="NCBI Taxonomy" id="1555241"/>
    <lineage>
        <taxon>Eukaryota</taxon>
        <taxon>Fungi</taxon>
        <taxon>Fungi incertae sedis</taxon>
        <taxon>Chytridiomycota</taxon>
        <taxon>Chytridiomycota incertae sedis</taxon>
        <taxon>Chytridiomycetes</taxon>
        <taxon>Caulochytriales</taxon>
        <taxon>Caulochytriaceae</taxon>
        <taxon>Caulochytrium</taxon>
    </lineage>
</organism>
<dbReference type="OrthoDB" id="4033880at2759"/>
<dbReference type="AlphaFoldDB" id="A0A4V1IUG6"/>
<name>A0A4V1IUG6_9FUNG</name>
<dbReference type="SUPFAM" id="SSF48464">
    <property type="entry name" value="ENTH/VHS domain"/>
    <property type="match status" value="1"/>
</dbReference>
<keyword evidence="3" id="KW-1185">Reference proteome</keyword>
<dbReference type="InterPro" id="IPR013809">
    <property type="entry name" value="ENTH"/>
</dbReference>
<dbReference type="GO" id="GO:0005886">
    <property type="term" value="C:plasma membrane"/>
    <property type="evidence" value="ECO:0007669"/>
    <property type="project" value="TreeGrafter"/>
</dbReference>
<feature type="domain" description="ENTH" evidence="1">
    <location>
        <begin position="26"/>
        <end position="159"/>
    </location>
</feature>
<sequence>MNFKFDDLVNAVDVHSIKSFVTKVTNAVNNYTEYEVKVREATNDEPWGASSTLMRDIANATHHYEHYTYIMETMFKRMSDQTPENWRQVYKALQLLEFLIKNGSERVVDTAQSQLYILRSLRNFHYIDEKGKDQGINVRNRSSEIVTLLGSTDMIRDERKKAKQNRDKYQGV</sequence>
<gene>
    <name evidence="2" type="ORF">CXG81DRAFT_13176</name>
</gene>
<protein>
    <recommendedName>
        <fullName evidence="1">ENTH domain-containing protein</fullName>
    </recommendedName>
</protein>
<dbReference type="FunFam" id="1.25.40.90:FF:000006">
    <property type="entry name" value="Clathrin interactor 1"/>
    <property type="match status" value="1"/>
</dbReference>
<accession>A0A4V1IUG6</accession>
<dbReference type="GO" id="GO:0005543">
    <property type="term" value="F:phospholipid binding"/>
    <property type="evidence" value="ECO:0007669"/>
    <property type="project" value="TreeGrafter"/>
</dbReference>
<dbReference type="PANTHER" id="PTHR12276:SF45">
    <property type="entry name" value="CLATHRIN INTERACTOR 1"/>
    <property type="match status" value="1"/>
</dbReference>
<evidence type="ECO:0000313" key="2">
    <source>
        <dbReference type="EMBL" id="RKP00489.1"/>
    </source>
</evidence>
<evidence type="ECO:0000313" key="3">
    <source>
        <dbReference type="Proteomes" id="UP000274922"/>
    </source>
</evidence>
<dbReference type="Proteomes" id="UP000274922">
    <property type="component" value="Unassembled WGS sequence"/>
</dbReference>
<dbReference type="SMART" id="SM00273">
    <property type="entry name" value="ENTH"/>
    <property type="match status" value="1"/>
</dbReference>
<dbReference type="PANTHER" id="PTHR12276">
    <property type="entry name" value="EPSIN/ENT-RELATED"/>
    <property type="match status" value="1"/>
</dbReference>
<dbReference type="EMBL" id="ML014213">
    <property type="protein sequence ID" value="RKP00489.1"/>
    <property type="molecule type" value="Genomic_DNA"/>
</dbReference>
<dbReference type="PROSITE" id="PS50942">
    <property type="entry name" value="ENTH"/>
    <property type="match status" value="1"/>
</dbReference>
<dbReference type="InterPro" id="IPR008942">
    <property type="entry name" value="ENTH_VHS"/>
</dbReference>
<reference evidence="3" key="1">
    <citation type="journal article" date="2018" name="Nat. Microbiol.">
        <title>Leveraging single-cell genomics to expand the fungal tree of life.</title>
        <authorList>
            <person name="Ahrendt S.R."/>
            <person name="Quandt C.A."/>
            <person name="Ciobanu D."/>
            <person name="Clum A."/>
            <person name="Salamov A."/>
            <person name="Andreopoulos B."/>
            <person name="Cheng J.F."/>
            <person name="Woyke T."/>
            <person name="Pelin A."/>
            <person name="Henrissat B."/>
            <person name="Reynolds N.K."/>
            <person name="Benny G.L."/>
            <person name="Smith M.E."/>
            <person name="James T.Y."/>
            <person name="Grigoriev I.V."/>
        </authorList>
    </citation>
    <scope>NUCLEOTIDE SEQUENCE [LARGE SCALE GENOMIC DNA]</scope>
    <source>
        <strain evidence="3">ATCC 52028</strain>
    </source>
</reference>
<proteinExistence type="predicted"/>
<feature type="non-terminal residue" evidence="2">
    <location>
        <position position="172"/>
    </location>
</feature>
<dbReference type="Gene3D" id="1.25.40.90">
    <property type="match status" value="1"/>
</dbReference>
<dbReference type="GO" id="GO:0030125">
    <property type="term" value="C:clathrin vesicle coat"/>
    <property type="evidence" value="ECO:0007669"/>
    <property type="project" value="TreeGrafter"/>
</dbReference>